<feature type="signal peptide" evidence="2">
    <location>
        <begin position="1"/>
        <end position="29"/>
    </location>
</feature>
<protein>
    <submittedName>
        <fullName evidence="4">RHS repeat-associated protein</fullName>
    </submittedName>
</protein>
<dbReference type="PANTHER" id="PTHR32305:SF17">
    <property type="entry name" value="TRNA NUCLEASE WAPA"/>
    <property type="match status" value="1"/>
</dbReference>
<proteinExistence type="predicted"/>
<dbReference type="InterPro" id="IPR031325">
    <property type="entry name" value="RHS_repeat"/>
</dbReference>
<reference evidence="4 5" key="1">
    <citation type="submission" date="2020-08" db="EMBL/GenBank/DDBJ databases">
        <title>Genomic Encyclopedia of Type Strains, Phase III (KMG-III): the genomes of soil and plant-associated and newly described type strains.</title>
        <authorList>
            <person name="Whitman W."/>
        </authorList>
    </citation>
    <scope>NUCLEOTIDE SEQUENCE [LARGE SCALE GENOMIC DNA]</scope>
    <source>
        <strain evidence="4 5">CECT 8960</strain>
    </source>
</reference>
<dbReference type="InterPro" id="IPR050708">
    <property type="entry name" value="T6SS_VgrG/RHS"/>
</dbReference>
<comment type="caution">
    <text evidence="4">The sequence shown here is derived from an EMBL/GenBank/DDBJ whole genome shotgun (WGS) entry which is preliminary data.</text>
</comment>
<feature type="compositionally biased region" description="Polar residues" evidence="1">
    <location>
        <begin position="1554"/>
        <end position="1565"/>
    </location>
</feature>
<evidence type="ECO:0000256" key="1">
    <source>
        <dbReference type="SAM" id="MobiDB-lite"/>
    </source>
</evidence>
<evidence type="ECO:0000256" key="2">
    <source>
        <dbReference type="SAM" id="SignalP"/>
    </source>
</evidence>
<evidence type="ECO:0000313" key="4">
    <source>
        <dbReference type="EMBL" id="MBB4908267.1"/>
    </source>
</evidence>
<evidence type="ECO:0000313" key="5">
    <source>
        <dbReference type="Proteomes" id="UP000520767"/>
    </source>
</evidence>
<dbReference type="PANTHER" id="PTHR32305">
    <property type="match status" value="1"/>
</dbReference>
<name>A0A7W7Q713_9PSEU</name>
<dbReference type="Gene3D" id="2.180.10.10">
    <property type="entry name" value="RHS repeat-associated core"/>
    <property type="match status" value="2"/>
</dbReference>
<keyword evidence="5" id="KW-1185">Reference proteome</keyword>
<dbReference type="Pfam" id="PF05593">
    <property type="entry name" value="RHS_repeat"/>
    <property type="match status" value="1"/>
</dbReference>
<dbReference type="InterPro" id="IPR001202">
    <property type="entry name" value="WW_dom"/>
</dbReference>
<dbReference type="NCBIfam" id="TIGR03696">
    <property type="entry name" value="Rhs_assc_core"/>
    <property type="match status" value="1"/>
</dbReference>
<gene>
    <name evidence="4" type="ORF">FHR82_004509</name>
</gene>
<dbReference type="InterPro" id="IPR022385">
    <property type="entry name" value="Rhs_assc_core"/>
</dbReference>
<feature type="region of interest" description="Disordered" evidence="1">
    <location>
        <begin position="1545"/>
        <end position="1565"/>
    </location>
</feature>
<feature type="compositionally biased region" description="Basic and acidic residues" evidence="1">
    <location>
        <begin position="761"/>
        <end position="770"/>
    </location>
</feature>
<feature type="domain" description="WW" evidence="3">
    <location>
        <begin position="376"/>
        <end position="401"/>
    </location>
</feature>
<sequence>MRPSATVRLGLVAALGASLVAILPVTAVAEERPAGDPAPLSRAEKVPGKNAAAKPVPSDPVWEKRLKGTPDTVWPTPAAVDVPLTTARTRAVRAKGLPVRFRTPAAGADGPAPSQVSVELLDRARATRAGVNGELLTLRRSDGGKKPGPVDVELDYSGFRDAFGGDWAARLRIVSLPACATTTPDKAECRKQTPLRTHNSLSSGTASARVVTADQTSVYALTAAADGPTGDYEASPLSPSATWQTALQSGSFSATQEFSVPDVPGGLKPQVALSYSSGGVDGRTVATNNQPSWAGEGWNLWSGYVSWSHGGCVDQGVPNSGDLCWGGDQASIVFNGKATALVYDANRKVWRLKDDDGSRVDLMTGASNGDRDGNFWRVTTTDGTQYFFGRQADAQSTWTVPVFGNNDNEPCKAATFATSWCQQAWRWNLDYVVDRAGNTMKYFYTKENNFYGINLAAGRAEYTRGGVLDRIEYGAKEGQSPVAQVTFDTAPRCREGADCAKHESFPDVPFDRECTTATCPEKFSPTFWTTKRLAKVSTFLAGTLLDSWTLQHGFPVNGDGTAAGLWLQQVTHTGHRGGTPRSDPPTKYFGTPEPNRVNTAEDGLPPMLKHRIHTIYNESGGKTEVNWAAHDCAAGATPAPADNTKRCFPVRWAPPGAAAVDDWFRKYVVAEVVTDDRVGGSLPGKTSYEYVGGGAWHYDDNPLVKEEYRTWSQWRGYAHVKVRTGNTASEPDVRQTERVSTFFRGMHGDRASRSGGVKTPKIKDSTGTERDDLDGLQGFVLEERTHDGVDGAEVSGTITLPSRQETAAQGSSRAYVVRPGTTLGRTAVTGGSPRTTEVVHTYDTHGILTKTDDRGDTATTEDDQCTTTTYARNPDAWILTLPSRTHTVGVACDGTAVFPRDSISDLRYHYDGGAHGQAPTAGYVTRQERVRDYVEGEPEYLVVAETTYDTYGRPLTESDALKRTTTTGYEPATGLPKTMTVANPKQHKVVTSYDAAGQVESTVDANDKKTEFGHDALGRLTAVWRPGRVKGADSPHVRYDYRVRNDGTSWVATERLAANQNTLTSYTIYDGFMRERQTQAHAWVEAGTPPGRVVTDKIYDSRGLVVKENNRYWGDGAAAGDLYTHTSGDAIVPSQTRLTYDGAAREVKAELYTGNQPASETWFTTTEYRGDMTVVTPPKGGTKTATLVDARGRQTEVRQIGGTNVTTTRYSYTKAGQLAAVTDTVGNQWVYDHDVLGRATRRSDPDTGAVTLTYDEAGQLESRDDARQGKVITYDYDELGRNTATWDGTTQLTATTYDRPGALGQVASSTRFSGGVAYSSEVLAYDDGYRPTEEVVTVPAAETGLAGEYRTTAEYNPDGSLKRLGAPRLSTEVPGEELSYGYDTFGLLSTVTGTDTYVGYTRYTEFGEPEMIRRGKVGLETWTRWDYGPATRRVSQIAVDRRNATGFASDLRYGYDEAGNITKQTTHIAGQTFDAQCYGYDHLRRMTESWSTASDCAAGVGKNVGGPAPYWTSYGYDEIGNRQTETEHGLNGVTDTVSISAYPAAKQPRPHAPTSITTKGPQGTRTATFSYTETGTARTRPGPSGVEQTLDWDAEDRLVSTSAGTGYVYNLDGSRLVSRDDKGKTLYLPTGEVRWDKATGKVTGTRYYQHNSETVGVKSAAGLNWLSHDLNGTDVIAVKSDLTKVTTRRLDPFGEVRGTAAAWPSTRGFVGGATEQATGLTSLGVRAYDPAGGKFVAVDPLLDPTDPDHLNGYSYAKNSPVTLTDPDGRFPRTGNSPDGECDRGCAHKPGQGPASTFNGALPLFYQKPPDPWNPPKPVIKTLPGPSKSGKPGFPASCTFDKCRALQPWQVPPTECKDQGRLGGDLKCIDALTQQQKDKSAYEEEQRQKNKPKVNPMTLSVCVAAWAQMGGMAGGDVCLTFDSHGVGVSAAGKVGAGPAVGAGLDLGIKFSEGTIEDVPGPGTWGGVPVGLVGVEGGQSDGGQRTVGISAGPQLGIGGPSFGREYVAGTRLIGDDPSKKR</sequence>
<dbReference type="Proteomes" id="UP000520767">
    <property type="component" value="Unassembled WGS sequence"/>
</dbReference>
<dbReference type="RefSeq" id="WP_184812356.1">
    <property type="nucleotide sequence ID" value="NZ_JACHJQ010000004.1"/>
</dbReference>
<keyword evidence="2" id="KW-0732">Signal</keyword>
<evidence type="ECO:0000259" key="3">
    <source>
        <dbReference type="PROSITE" id="PS01159"/>
    </source>
</evidence>
<feature type="region of interest" description="Disordered" evidence="1">
    <location>
        <begin position="572"/>
        <end position="604"/>
    </location>
</feature>
<feature type="region of interest" description="Disordered" evidence="1">
    <location>
        <begin position="746"/>
        <end position="771"/>
    </location>
</feature>
<feature type="chain" id="PRO_5031028044" evidence="2">
    <location>
        <begin position="30"/>
        <end position="2019"/>
    </location>
</feature>
<dbReference type="PROSITE" id="PS01159">
    <property type="entry name" value="WW_DOMAIN_1"/>
    <property type="match status" value="1"/>
</dbReference>
<feature type="region of interest" description="Disordered" evidence="1">
    <location>
        <begin position="31"/>
        <end position="63"/>
    </location>
</feature>
<dbReference type="EMBL" id="JACHJQ010000004">
    <property type="protein sequence ID" value="MBB4908267.1"/>
    <property type="molecule type" value="Genomic_DNA"/>
</dbReference>
<organism evidence="4 5">
    <name type="scientific">Actinophytocola algeriensis</name>
    <dbReference type="NCBI Taxonomy" id="1768010"/>
    <lineage>
        <taxon>Bacteria</taxon>
        <taxon>Bacillati</taxon>
        <taxon>Actinomycetota</taxon>
        <taxon>Actinomycetes</taxon>
        <taxon>Pseudonocardiales</taxon>
        <taxon>Pseudonocardiaceae</taxon>
    </lineage>
</organism>
<accession>A0A7W7Q713</accession>